<keyword evidence="6 9" id="KW-0418">Kinase</keyword>
<dbReference type="InterPro" id="IPR036890">
    <property type="entry name" value="HATPase_C_sf"/>
</dbReference>
<dbReference type="Proteomes" id="UP001597216">
    <property type="component" value="Unassembled WGS sequence"/>
</dbReference>
<evidence type="ECO:0000256" key="7">
    <source>
        <dbReference type="ARBA" id="ARBA00022840"/>
    </source>
</evidence>
<dbReference type="InterPro" id="IPR003594">
    <property type="entry name" value="HATPase_dom"/>
</dbReference>
<dbReference type="SMART" id="SM00387">
    <property type="entry name" value="HATPase_c"/>
    <property type="match status" value="1"/>
</dbReference>
<keyword evidence="3" id="KW-0597">Phosphoprotein</keyword>
<name>A0ABW3T7L9_9CAUL</name>
<dbReference type="SUPFAM" id="SSF55874">
    <property type="entry name" value="ATPase domain of HSP90 chaperone/DNA topoisomerase II/histidine kinase"/>
    <property type="match status" value="1"/>
</dbReference>
<dbReference type="EC" id="2.7.13.3" evidence="2"/>
<keyword evidence="10" id="KW-1185">Reference proteome</keyword>
<organism evidence="9 10">
    <name type="scientific">Phenylobacterium conjunctum</name>
    <dbReference type="NCBI Taxonomy" id="1298959"/>
    <lineage>
        <taxon>Bacteria</taxon>
        <taxon>Pseudomonadati</taxon>
        <taxon>Pseudomonadota</taxon>
        <taxon>Alphaproteobacteria</taxon>
        <taxon>Caulobacterales</taxon>
        <taxon>Caulobacteraceae</taxon>
        <taxon>Phenylobacterium</taxon>
    </lineage>
</organism>
<evidence type="ECO:0000256" key="3">
    <source>
        <dbReference type="ARBA" id="ARBA00022553"/>
    </source>
</evidence>
<feature type="domain" description="Histidine kinase/HSP90-like ATPase" evidence="8">
    <location>
        <begin position="105"/>
        <end position="202"/>
    </location>
</feature>
<reference evidence="10" key="1">
    <citation type="journal article" date="2019" name="Int. J. Syst. Evol. Microbiol.">
        <title>The Global Catalogue of Microorganisms (GCM) 10K type strain sequencing project: providing services to taxonomists for standard genome sequencing and annotation.</title>
        <authorList>
            <consortium name="The Broad Institute Genomics Platform"/>
            <consortium name="The Broad Institute Genome Sequencing Center for Infectious Disease"/>
            <person name="Wu L."/>
            <person name="Ma J."/>
        </authorList>
    </citation>
    <scope>NUCLEOTIDE SEQUENCE [LARGE SCALE GENOMIC DNA]</scope>
    <source>
        <strain evidence="10">CCUG 55074</strain>
    </source>
</reference>
<keyword evidence="4 9" id="KW-0808">Transferase</keyword>
<evidence type="ECO:0000256" key="5">
    <source>
        <dbReference type="ARBA" id="ARBA00022741"/>
    </source>
</evidence>
<proteinExistence type="predicted"/>
<comment type="caution">
    <text evidence="9">The sequence shown here is derived from an EMBL/GenBank/DDBJ whole genome shotgun (WGS) entry which is preliminary data.</text>
</comment>
<dbReference type="Pfam" id="PF02518">
    <property type="entry name" value="HATPase_c"/>
    <property type="match status" value="1"/>
</dbReference>
<dbReference type="PANTHER" id="PTHR41523">
    <property type="entry name" value="TWO-COMPONENT SYSTEM SENSOR PROTEIN"/>
    <property type="match status" value="1"/>
</dbReference>
<dbReference type="EMBL" id="JBHTLQ010000031">
    <property type="protein sequence ID" value="MFD1191630.1"/>
    <property type="molecule type" value="Genomic_DNA"/>
</dbReference>
<comment type="catalytic activity">
    <reaction evidence="1">
        <text>ATP + protein L-histidine = ADP + protein N-phospho-L-histidine.</text>
        <dbReference type="EC" id="2.7.13.3"/>
    </reaction>
</comment>
<evidence type="ECO:0000256" key="6">
    <source>
        <dbReference type="ARBA" id="ARBA00022777"/>
    </source>
</evidence>
<dbReference type="GO" id="GO:0004673">
    <property type="term" value="F:protein histidine kinase activity"/>
    <property type="evidence" value="ECO:0007669"/>
    <property type="project" value="UniProtKB-EC"/>
</dbReference>
<gene>
    <name evidence="9" type="ORF">ACFQ27_13660</name>
</gene>
<evidence type="ECO:0000256" key="2">
    <source>
        <dbReference type="ARBA" id="ARBA00012438"/>
    </source>
</evidence>
<evidence type="ECO:0000313" key="9">
    <source>
        <dbReference type="EMBL" id="MFD1191630.1"/>
    </source>
</evidence>
<dbReference type="Gene3D" id="3.30.565.10">
    <property type="entry name" value="Histidine kinase-like ATPase, C-terminal domain"/>
    <property type="match status" value="1"/>
</dbReference>
<dbReference type="RefSeq" id="WP_377353976.1">
    <property type="nucleotide sequence ID" value="NZ_JBHTLQ010000031.1"/>
</dbReference>
<evidence type="ECO:0000259" key="8">
    <source>
        <dbReference type="SMART" id="SM00387"/>
    </source>
</evidence>
<evidence type="ECO:0000313" key="10">
    <source>
        <dbReference type="Proteomes" id="UP001597216"/>
    </source>
</evidence>
<accession>A0ABW3T7L9</accession>
<protein>
    <recommendedName>
        <fullName evidence="2">histidine kinase</fullName>
        <ecNumber evidence="2">2.7.13.3</ecNumber>
    </recommendedName>
</protein>
<dbReference type="PANTHER" id="PTHR41523:SF8">
    <property type="entry name" value="ETHYLENE RESPONSE SENSOR PROTEIN"/>
    <property type="match status" value="1"/>
</dbReference>
<sequence length="202" mass="21575">MSEDRTVKAADPTSELRHRTANIFQLLGALARMRSQRAGDPEAARQLLWVADAIGSLGALERHRADGGVNFAAYLEEMAPVWRRRHGVRAAQVEVQARPVIVPDSMASTLALIAQELVGNALVHGFAADRPGRVLIRVADRTDGRTELAVLDDGIGLAPGGPAEDRFGLWIVRSLAAQVRGEFTLTDQNGVAAVLAFVPGAA</sequence>
<evidence type="ECO:0000256" key="1">
    <source>
        <dbReference type="ARBA" id="ARBA00000085"/>
    </source>
</evidence>
<keyword evidence="7" id="KW-0067">ATP-binding</keyword>
<evidence type="ECO:0000256" key="4">
    <source>
        <dbReference type="ARBA" id="ARBA00022679"/>
    </source>
</evidence>
<keyword evidence="5" id="KW-0547">Nucleotide-binding</keyword>